<dbReference type="SUPFAM" id="SSF103473">
    <property type="entry name" value="MFS general substrate transporter"/>
    <property type="match status" value="1"/>
</dbReference>
<evidence type="ECO:0000256" key="1">
    <source>
        <dbReference type="ARBA" id="ARBA00004141"/>
    </source>
</evidence>
<evidence type="ECO:0000256" key="6">
    <source>
        <dbReference type="ARBA" id="ARBA00037968"/>
    </source>
</evidence>
<dbReference type="Gene3D" id="1.20.1250.20">
    <property type="entry name" value="MFS general substrate transporter like domains"/>
    <property type="match status" value="2"/>
</dbReference>
<sequence length="546" mass="60873">MIIPIEDEKVLSEHIEAPELVSGQGRRTANTQLDDAARLLAEAGGHVDYTPQDGKRILRMIDFYVCLPMCLTYFIQQMDKSSVSYAAVFNLQTEAGLVGTQYSWLSSVVYVAQLVCQPLSSCALIVFPVKYWVIFNFAAWSVVTLCTSAAKNFTGLVVARLFLGMFEATILPSFVLITQMWWLRREQSYRTIAYQIANSCAAIVGPLLSYAIGKATSSSNVIKPYQGIFIFIGAISLAFVPLVAWLLPNSPTTARFLRKGNDRLIAIERLRENNTGTKTSKWKWDQFWETYKDPKTYLWAGMWFCAACPSGGIGAFGGLITKGFGFDTFTTILMQMPTGGIGIIALLLSIYITNRIKMRWPVLAVITLFPIGGALGLTQVSHSHPSGLMACYYVAYLFSAIQPLLISWCNLNAAGTTKRVVTTATMFGALTVGNIVGPQVYLTKEAPYYHTGLYVDIGCWCVEFILIVSMGFYLRRLNRKQEARRVAMGMPADIKDISIMSTAEADAYKIELTEMMARSGFDMSHFNENSFDDMTDWENPNFMYVL</sequence>
<dbReference type="Pfam" id="PF07690">
    <property type="entry name" value="MFS_1"/>
    <property type="match status" value="1"/>
</dbReference>
<reference evidence="8 9" key="1">
    <citation type="submission" date="2018-11" db="EMBL/GenBank/DDBJ databases">
        <title>Genome sequence of Saitozyma podzolica DSM 27192.</title>
        <authorList>
            <person name="Aliyu H."/>
            <person name="Gorte O."/>
            <person name="Ochsenreither K."/>
        </authorList>
    </citation>
    <scope>NUCLEOTIDE SEQUENCE [LARGE SCALE GENOMIC DNA]</scope>
    <source>
        <strain evidence="8 9">DSM 27192</strain>
    </source>
</reference>
<dbReference type="EMBL" id="RSCD01000020">
    <property type="protein sequence ID" value="RSH85367.1"/>
    <property type="molecule type" value="Genomic_DNA"/>
</dbReference>
<evidence type="ECO:0000256" key="2">
    <source>
        <dbReference type="ARBA" id="ARBA00022448"/>
    </source>
</evidence>
<comment type="subcellular location">
    <subcellularLocation>
        <location evidence="1">Membrane</location>
        <topology evidence="1">Multi-pass membrane protein</topology>
    </subcellularLocation>
</comment>
<comment type="similarity">
    <text evidence="6">Belongs to the major facilitator superfamily. Allantoate permease family.</text>
</comment>
<proteinExistence type="inferred from homology"/>
<accession>A0A427Y2Q8</accession>
<feature type="transmembrane region" description="Helical" evidence="7">
    <location>
        <begin position="225"/>
        <end position="247"/>
    </location>
</feature>
<comment type="caution">
    <text evidence="8">The sequence shown here is derived from an EMBL/GenBank/DDBJ whole genome shotgun (WGS) entry which is preliminary data.</text>
</comment>
<evidence type="ECO:0000256" key="7">
    <source>
        <dbReference type="SAM" id="Phobius"/>
    </source>
</evidence>
<organism evidence="8 9">
    <name type="scientific">Saitozyma podzolica</name>
    <dbReference type="NCBI Taxonomy" id="1890683"/>
    <lineage>
        <taxon>Eukaryota</taxon>
        <taxon>Fungi</taxon>
        <taxon>Dikarya</taxon>
        <taxon>Basidiomycota</taxon>
        <taxon>Agaricomycotina</taxon>
        <taxon>Tremellomycetes</taxon>
        <taxon>Tremellales</taxon>
        <taxon>Trimorphomycetaceae</taxon>
        <taxon>Saitozyma</taxon>
    </lineage>
</organism>
<protein>
    <recommendedName>
        <fullName evidence="10">Major facilitator superfamily (MFS) profile domain-containing protein</fullName>
    </recommendedName>
</protein>
<evidence type="ECO:0000256" key="3">
    <source>
        <dbReference type="ARBA" id="ARBA00022692"/>
    </source>
</evidence>
<feature type="transmembrane region" description="Helical" evidence="7">
    <location>
        <begin position="420"/>
        <end position="441"/>
    </location>
</feature>
<dbReference type="Proteomes" id="UP000279259">
    <property type="component" value="Unassembled WGS sequence"/>
</dbReference>
<evidence type="ECO:0008006" key="10">
    <source>
        <dbReference type="Google" id="ProtNLM"/>
    </source>
</evidence>
<dbReference type="InterPro" id="IPR036259">
    <property type="entry name" value="MFS_trans_sf"/>
</dbReference>
<keyword evidence="4 7" id="KW-1133">Transmembrane helix</keyword>
<feature type="transmembrane region" description="Helical" evidence="7">
    <location>
        <begin position="297"/>
        <end position="320"/>
    </location>
</feature>
<dbReference type="PANTHER" id="PTHR43791">
    <property type="entry name" value="PERMEASE-RELATED"/>
    <property type="match status" value="1"/>
</dbReference>
<evidence type="ECO:0000256" key="5">
    <source>
        <dbReference type="ARBA" id="ARBA00023136"/>
    </source>
</evidence>
<feature type="transmembrane region" description="Helical" evidence="7">
    <location>
        <begin position="332"/>
        <end position="353"/>
    </location>
</feature>
<feature type="transmembrane region" description="Helical" evidence="7">
    <location>
        <begin position="360"/>
        <end position="381"/>
    </location>
</feature>
<keyword evidence="3 7" id="KW-0812">Transmembrane</keyword>
<dbReference type="GO" id="GO:0022857">
    <property type="term" value="F:transmembrane transporter activity"/>
    <property type="evidence" value="ECO:0007669"/>
    <property type="project" value="InterPro"/>
</dbReference>
<keyword evidence="9" id="KW-1185">Reference proteome</keyword>
<feature type="transmembrane region" description="Helical" evidence="7">
    <location>
        <begin position="192"/>
        <end position="213"/>
    </location>
</feature>
<evidence type="ECO:0000313" key="9">
    <source>
        <dbReference type="Proteomes" id="UP000279259"/>
    </source>
</evidence>
<gene>
    <name evidence="8" type="ORF">EHS25_004763</name>
</gene>
<feature type="transmembrane region" description="Helical" evidence="7">
    <location>
        <begin position="387"/>
        <end position="408"/>
    </location>
</feature>
<dbReference type="OrthoDB" id="6730379at2759"/>
<dbReference type="InterPro" id="IPR011701">
    <property type="entry name" value="MFS"/>
</dbReference>
<dbReference type="FunFam" id="1.20.1250.20:FF:000064">
    <property type="entry name" value="MFS allantoate transporter"/>
    <property type="match status" value="1"/>
</dbReference>
<evidence type="ECO:0000313" key="8">
    <source>
        <dbReference type="EMBL" id="RSH85367.1"/>
    </source>
</evidence>
<dbReference type="PANTHER" id="PTHR43791:SF59">
    <property type="entry name" value="TRANSPORTER, PUTATIVE (AFU_ORTHOLOGUE AFUA_1G06550)-RELATED"/>
    <property type="match status" value="1"/>
</dbReference>
<dbReference type="AlphaFoldDB" id="A0A427Y2Q8"/>
<name>A0A427Y2Q8_9TREE</name>
<keyword evidence="2" id="KW-0813">Transport</keyword>
<feature type="transmembrane region" description="Helical" evidence="7">
    <location>
        <begin position="162"/>
        <end position="183"/>
    </location>
</feature>
<dbReference type="GO" id="GO:0016020">
    <property type="term" value="C:membrane"/>
    <property type="evidence" value="ECO:0007669"/>
    <property type="project" value="UniProtKB-SubCell"/>
</dbReference>
<keyword evidence="5 7" id="KW-0472">Membrane</keyword>
<feature type="transmembrane region" description="Helical" evidence="7">
    <location>
        <begin position="453"/>
        <end position="474"/>
    </location>
</feature>
<evidence type="ECO:0000256" key="4">
    <source>
        <dbReference type="ARBA" id="ARBA00022989"/>
    </source>
</evidence>